<sequence length="264" mass="28765">MAFKTTDHRSHNPPDVGYQLNPTRWDYQHHQVDHHLGYSPPGDPDRQNSIGTHDLHGVPASSLDNTLPLNGVDYPAHATQEEYDPMEPHVAHHTIPVDRNILPQIETGDGLRAYKAHSSVEVDHTDGHSHSGSVLQLATVSSPEYMSGQLLISQGSNSTMRPQNIMDDVTSDFTRTFAGPTSGNQAAIGPSSTTRRLPTQDSSSHDLSYIYTPSFSDDKPVSTAYALLGPMFNTGPGGSGSWTTLWIHRSCDVVVTYVLELGDA</sequence>
<evidence type="ECO:0000313" key="3">
    <source>
        <dbReference type="Proteomes" id="UP000567179"/>
    </source>
</evidence>
<feature type="region of interest" description="Disordered" evidence="1">
    <location>
        <begin position="33"/>
        <end position="73"/>
    </location>
</feature>
<evidence type="ECO:0000256" key="1">
    <source>
        <dbReference type="SAM" id="MobiDB-lite"/>
    </source>
</evidence>
<keyword evidence="3" id="KW-1185">Reference proteome</keyword>
<proteinExistence type="predicted"/>
<accession>A0A8H5ESQ9</accession>
<dbReference type="EMBL" id="JAACJJ010000057">
    <property type="protein sequence ID" value="KAF5310678.1"/>
    <property type="molecule type" value="Genomic_DNA"/>
</dbReference>
<dbReference type="Proteomes" id="UP000567179">
    <property type="component" value="Unassembled WGS sequence"/>
</dbReference>
<name>A0A8H5ESQ9_9AGAR</name>
<protein>
    <submittedName>
        <fullName evidence="2">Uncharacterized protein</fullName>
    </submittedName>
</protein>
<feature type="region of interest" description="Disordered" evidence="1">
    <location>
        <begin position="176"/>
        <end position="204"/>
    </location>
</feature>
<gene>
    <name evidence="2" type="ORF">D9619_007936</name>
</gene>
<comment type="caution">
    <text evidence="2">The sequence shown here is derived from an EMBL/GenBank/DDBJ whole genome shotgun (WGS) entry which is preliminary data.</text>
</comment>
<reference evidence="2 3" key="1">
    <citation type="journal article" date="2020" name="ISME J.">
        <title>Uncovering the hidden diversity of litter-decomposition mechanisms in mushroom-forming fungi.</title>
        <authorList>
            <person name="Floudas D."/>
            <person name="Bentzer J."/>
            <person name="Ahren D."/>
            <person name="Johansson T."/>
            <person name="Persson P."/>
            <person name="Tunlid A."/>
        </authorList>
    </citation>
    <scope>NUCLEOTIDE SEQUENCE [LARGE SCALE GENOMIC DNA]</scope>
    <source>
        <strain evidence="2 3">CBS 101986</strain>
    </source>
</reference>
<organism evidence="2 3">
    <name type="scientific">Psilocybe cf. subviscida</name>
    <dbReference type="NCBI Taxonomy" id="2480587"/>
    <lineage>
        <taxon>Eukaryota</taxon>
        <taxon>Fungi</taxon>
        <taxon>Dikarya</taxon>
        <taxon>Basidiomycota</taxon>
        <taxon>Agaricomycotina</taxon>
        <taxon>Agaricomycetes</taxon>
        <taxon>Agaricomycetidae</taxon>
        <taxon>Agaricales</taxon>
        <taxon>Agaricineae</taxon>
        <taxon>Strophariaceae</taxon>
        <taxon>Psilocybe</taxon>
    </lineage>
</organism>
<dbReference type="AlphaFoldDB" id="A0A8H5ESQ9"/>
<evidence type="ECO:0000313" key="2">
    <source>
        <dbReference type="EMBL" id="KAF5310678.1"/>
    </source>
</evidence>